<keyword evidence="5 8" id="KW-0732">Signal</keyword>
<evidence type="ECO:0000256" key="3">
    <source>
        <dbReference type="ARBA" id="ARBA00022529"/>
    </source>
</evidence>
<organism evidence="10 11">
    <name type="scientific">Physeter macrocephalus</name>
    <name type="common">Sperm whale</name>
    <name type="synonym">Physeter catodon</name>
    <dbReference type="NCBI Taxonomy" id="9755"/>
    <lineage>
        <taxon>Eukaryota</taxon>
        <taxon>Metazoa</taxon>
        <taxon>Chordata</taxon>
        <taxon>Craniata</taxon>
        <taxon>Vertebrata</taxon>
        <taxon>Euteleostomi</taxon>
        <taxon>Mammalia</taxon>
        <taxon>Eutheria</taxon>
        <taxon>Laurasiatheria</taxon>
        <taxon>Artiodactyla</taxon>
        <taxon>Whippomorpha</taxon>
        <taxon>Cetacea</taxon>
        <taxon>Odontoceti</taxon>
        <taxon>Physeteridae</taxon>
        <taxon>Physeter</taxon>
    </lineage>
</organism>
<dbReference type="PANTHER" id="PTHR19441">
    <property type="entry name" value="WHEY ACDIC PROTEIN WAP"/>
    <property type="match status" value="1"/>
</dbReference>
<dbReference type="InParanoid" id="A0A2Y9F5A6"/>
<accession>A0A2Y9F5A6</accession>
<dbReference type="SMART" id="SM00217">
    <property type="entry name" value="WAP"/>
    <property type="match status" value="1"/>
</dbReference>
<dbReference type="FunFam" id="4.10.75.10:FF:000001">
    <property type="entry name" value="Anosmin 1"/>
    <property type="match status" value="1"/>
</dbReference>
<evidence type="ECO:0000256" key="4">
    <source>
        <dbReference type="ARBA" id="ARBA00022690"/>
    </source>
</evidence>
<proteinExistence type="predicted"/>
<keyword evidence="3" id="KW-0929">Antimicrobial</keyword>
<dbReference type="Gene3D" id="4.10.75.10">
    <property type="entry name" value="Elafin-like"/>
    <property type="match status" value="1"/>
</dbReference>
<dbReference type="GO" id="GO:0005615">
    <property type="term" value="C:extracellular space"/>
    <property type="evidence" value="ECO:0007669"/>
    <property type="project" value="TreeGrafter"/>
</dbReference>
<dbReference type="OrthoDB" id="4473401at2759"/>
<keyword evidence="6" id="KW-0044">Antibiotic</keyword>
<feature type="domain" description="WAP" evidence="9">
    <location>
        <begin position="29"/>
        <end position="77"/>
    </location>
</feature>
<keyword evidence="10" id="KW-1185">Reference proteome</keyword>
<dbReference type="KEGG" id="pcad:102988185"/>
<dbReference type="Pfam" id="PF00095">
    <property type="entry name" value="WAP"/>
    <property type="match status" value="1"/>
</dbReference>
<dbReference type="PRINTS" id="PR00003">
    <property type="entry name" value="4DISULPHCORE"/>
</dbReference>
<feature type="signal peptide" evidence="8">
    <location>
        <begin position="1"/>
        <end position="25"/>
    </location>
</feature>
<evidence type="ECO:0000256" key="1">
    <source>
        <dbReference type="ARBA" id="ARBA00004613"/>
    </source>
</evidence>
<feature type="chain" id="PRO_5016137466" evidence="8">
    <location>
        <begin position="26"/>
        <end position="91"/>
    </location>
</feature>
<dbReference type="SUPFAM" id="SSF57256">
    <property type="entry name" value="Elafin-like"/>
    <property type="match status" value="1"/>
</dbReference>
<dbReference type="AlphaFoldDB" id="A0A2Y9F5A6"/>
<protein>
    <submittedName>
        <fullName evidence="11">Antileukoproteinase-like</fullName>
    </submittedName>
</protein>
<evidence type="ECO:0000256" key="8">
    <source>
        <dbReference type="SAM" id="SignalP"/>
    </source>
</evidence>
<keyword evidence="2" id="KW-0964">Secreted</keyword>
<evidence type="ECO:0000313" key="10">
    <source>
        <dbReference type="Proteomes" id="UP000248484"/>
    </source>
</evidence>
<dbReference type="RefSeq" id="XP_007115533.1">
    <property type="nucleotide sequence ID" value="XM_007115471.2"/>
</dbReference>
<dbReference type="PANTHER" id="PTHR19441:SF44">
    <property type="entry name" value="ANTILEUKOPROTEINASE"/>
    <property type="match status" value="1"/>
</dbReference>
<dbReference type="GO" id="GO:0004867">
    <property type="term" value="F:serine-type endopeptidase inhibitor activity"/>
    <property type="evidence" value="ECO:0007669"/>
    <property type="project" value="TreeGrafter"/>
</dbReference>
<dbReference type="InterPro" id="IPR050514">
    <property type="entry name" value="WAP_four-disulfide_core"/>
</dbReference>
<dbReference type="GO" id="GO:0045087">
    <property type="term" value="P:innate immune response"/>
    <property type="evidence" value="ECO:0007669"/>
    <property type="project" value="TreeGrafter"/>
</dbReference>
<evidence type="ECO:0000259" key="9">
    <source>
        <dbReference type="PROSITE" id="PS51390"/>
    </source>
</evidence>
<comment type="subcellular location">
    <subcellularLocation>
        <location evidence="1">Secreted</location>
    </subcellularLocation>
</comment>
<keyword evidence="7" id="KW-1015">Disulfide bond</keyword>
<dbReference type="CDD" id="cd00199">
    <property type="entry name" value="WAP"/>
    <property type="match status" value="1"/>
</dbReference>
<sequence length="91" mass="10448">MKPSSLIVFLVIFAFGFLMPWPVEGGLRDILKPGACPYPRPVKFLRYDPPECQSDWQCPKKQKCCYDSCGLKCMDPVDKTKPDSFFPVQRD</sequence>
<dbReference type="PROSITE" id="PS51390">
    <property type="entry name" value="WAP"/>
    <property type="match status" value="1"/>
</dbReference>
<dbReference type="GeneID" id="102988185"/>
<name>A0A2Y9F5A6_PHYMC</name>
<dbReference type="Proteomes" id="UP000248484">
    <property type="component" value="Chromosome 14"/>
</dbReference>
<evidence type="ECO:0000313" key="11">
    <source>
        <dbReference type="RefSeq" id="XP_007115533.1"/>
    </source>
</evidence>
<reference evidence="11" key="1">
    <citation type="submission" date="2025-08" db="UniProtKB">
        <authorList>
            <consortium name="RefSeq"/>
        </authorList>
    </citation>
    <scope>IDENTIFICATION</scope>
    <source>
        <tissue evidence="11">Muscle</tissue>
    </source>
</reference>
<dbReference type="InterPro" id="IPR008197">
    <property type="entry name" value="WAP_dom"/>
</dbReference>
<dbReference type="InterPro" id="IPR036645">
    <property type="entry name" value="Elafin-like_sf"/>
</dbReference>
<gene>
    <name evidence="11" type="primary">LOC102988185</name>
</gene>
<keyword evidence="4" id="KW-0646">Protease inhibitor</keyword>
<evidence type="ECO:0000256" key="7">
    <source>
        <dbReference type="ARBA" id="ARBA00023157"/>
    </source>
</evidence>
<evidence type="ECO:0000256" key="2">
    <source>
        <dbReference type="ARBA" id="ARBA00022525"/>
    </source>
</evidence>
<evidence type="ECO:0000256" key="5">
    <source>
        <dbReference type="ARBA" id="ARBA00022729"/>
    </source>
</evidence>
<dbReference type="GO" id="GO:0019731">
    <property type="term" value="P:antibacterial humoral response"/>
    <property type="evidence" value="ECO:0007669"/>
    <property type="project" value="TreeGrafter"/>
</dbReference>
<evidence type="ECO:0000256" key="6">
    <source>
        <dbReference type="ARBA" id="ARBA00023022"/>
    </source>
</evidence>